<evidence type="ECO:0000256" key="2">
    <source>
        <dbReference type="ARBA" id="ARBA00022729"/>
    </source>
</evidence>
<feature type="domain" description="Leucine-binding protein" evidence="4">
    <location>
        <begin position="44"/>
        <end position="382"/>
    </location>
</feature>
<dbReference type="Gene3D" id="3.40.50.2300">
    <property type="match status" value="2"/>
</dbReference>
<dbReference type="RefSeq" id="WP_307855235.1">
    <property type="nucleotide sequence ID" value="NZ_JAGINW010000001.1"/>
</dbReference>
<comment type="similarity">
    <text evidence="1">Belongs to the leucine-binding protein family.</text>
</comment>
<accession>A0ABS4TJ81</accession>
<organism evidence="5 6">
    <name type="scientific">Kibdelosporangium banguiense</name>
    <dbReference type="NCBI Taxonomy" id="1365924"/>
    <lineage>
        <taxon>Bacteria</taxon>
        <taxon>Bacillati</taxon>
        <taxon>Actinomycetota</taxon>
        <taxon>Actinomycetes</taxon>
        <taxon>Pseudonocardiales</taxon>
        <taxon>Pseudonocardiaceae</taxon>
        <taxon>Kibdelosporangium</taxon>
    </lineage>
</organism>
<proteinExistence type="inferred from homology"/>
<feature type="chain" id="PRO_5045599604" evidence="3">
    <location>
        <begin position="25"/>
        <end position="397"/>
    </location>
</feature>
<dbReference type="PANTHER" id="PTHR30483">
    <property type="entry name" value="LEUCINE-SPECIFIC-BINDING PROTEIN"/>
    <property type="match status" value="1"/>
</dbReference>
<keyword evidence="2 3" id="KW-0732">Signal</keyword>
<feature type="signal peptide" evidence="3">
    <location>
        <begin position="1"/>
        <end position="24"/>
    </location>
</feature>
<name>A0ABS4TJ81_9PSEU</name>
<reference evidence="5 6" key="1">
    <citation type="submission" date="2021-03" db="EMBL/GenBank/DDBJ databases">
        <title>Sequencing the genomes of 1000 actinobacteria strains.</title>
        <authorList>
            <person name="Klenk H.-P."/>
        </authorList>
    </citation>
    <scope>NUCLEOTIDE SEQUENCE [LARGE SCALE GENOMIC DNA]</scope>
    <source>
        <strain evidence="5 6">DSM 46670</strain>
    </source>
</reference>
<dbReference type="PROSITE" id="PS51257">
    <property type="entry name" value="PROKAR_LIPOPROTEIN"/>
    <property type="match status" value="1"/>
</dbReference>
<evidence type="ECO:0000259" key="4">
    <source>
        <dbReference type="Pfam" id="PF13458"/>
    </source>
</evidence>
<evidence type="ECO:0000313" key="6">
    <source>
        <dbReference type="Proteomes" id="UP001519332"/>
    </source>
</evidence>
<dbReference type="Pfam" id="PF13458">
    <property type="entry name" value="Peripla_BP_6"/>
    <property type="match status" value="1"/>
</dbReference>
<evidence type="ECO:0000256" key="3">
    <source>
        <dbReference type="SAM" id="SignalP"/>
    </source>
</evidence>
<dbReference type="CDD" id="cd06342">
    <property type="entry name" value="PBP1_ABC_LIVBP-like"/>
    <property type="match status" value="1"/>
</dbReference>
<dbReference type="SUPFAM" id="SSF53822">
    <property type="entry name" value="Periplasmic binding protein-like I"/>
    <property type="match status" value="1"/>
</dbReference>
<dbReference type="PANTHER" id="PTHR30483:SF6">
    <property type="entry name" value="PERIPLASMIC BINDING PROTEIN OF ABC TRANSPORTER FOR NATURAL AMINO ACIDS"/>
    <property type="match status" value="1"/>
</dbReference>
<dbReference type="Proteomes" id="UP001519332">
    <property type="component" value="Unassembled WGS sequence"/>
</dbReference>
<keyword evidence="6" id="KW-1185">Reference proteome</keyword>
<dbReference type="InterPro" id="IPR051010">
    <property type="entry name" value="BCAA_transport"/>
</dbReference>
<dbReference type="InterPro" id="IPR028081">
    <property type="entry name" value="Leu-bd"/>
</dbReference>
<sequence>MSRTRLVGALALVATASLTLSACAGSSNSPGGTTGGSGGDAPASIKVGFMGDLTGENSAIVIPPRNGAKMAIDEYNKSNPKTKIELVEYDSQAKTEQATALTQKALTQDKISALIGPAFSGESKAVGAILEQGKIPSVSPSATNPGLAKNNWTFWHRVVANDDDQGPGIVNFLISAKSPKKAYVLSDDQEYSVGIADAFEKTFKDKSIPVDRDKFAKDASDYSSTVNKVRAANPDVVVFGGYYAQGARLIKQLRDGGVKATFATGDGSLDIQLVTGAGAAQAEGAVIGCPCKIPFDTATGALKDWATKYKAAAGADPAIYATEGYDAATAIIKAVQAGNTTGEKINEFLKTVSFEGISKPIKFKANGEPEANSIFVYQVVGGKIKLLGPSAEAKLEG</sequence>
<gene>
    <name evidence="5" type="ORF">JOF56_004854</name>
</gene>
<dbReference type="EMBL" id="JAGINW010000001">
    <property type="protein sequence ID" value="MBP2324469.1"/>
    <property type="molecule type" value="Genomic_DNA"/>
</dbReference>
<dbReference type="InterPro" id="IPR028082">
    <property type="entry name" value="Peripla_BP_I"/>
</dbReference>
<protein>
    <submittedName>
        <fullName evidence="5">Branched-chain amino acid transport system substrate-binding protein</fullName>
    </submittedName>
</protein>
<evidence type="ECO:0000313" key="5">
    <source>
        <dbReference type="EMBL" id="MBP2324469.1"/>
    </source>
</evidence>
<comment type="caution">
    <text evidence="5">The sequence shown here is derived from an EMBL/GenBank/DDBJ whole genome shotgun (WGS) entry which is preliminary data.</text>
</comment>
<evidence type="ECO:0000256" key="1">
    <source>
        <dbReference type="ARBA" id="ARBA00010062"/>
    </source>
</evidence>